<dbReference type="PANTHER" id="PTHR30006:SF2">
    <property type="entry name" value="ABC TRANSPORTER SUBSTRATE-BINDING PROTEIN"/>
    <property type="match status" value="1"/>
</dbReference>
<dbReference type="CDD" id="cd13545">
    <property type="entry name" value="PBP2_TbpA"/>
    <property type="match status" value="1"/>
</dbReference>
<sequence>MTDRQHPGRPTSPGWGRRTAMLLVPGLLALAACTGPAATPTPAASDTAPTPTTSPTPTASESTTLTVVTHDSFALSQELLDEFAAQTGYTVTYVAPGDAGSLTNQLVLTKDSPLGDVVFGIDNTFAGRALDEDVVVPYVAEALPEQEAATFAADDTHRLTPIDFGDVCINADLDWFAERGLGVPTTLEDLADPAYRDLLVVSSPATSSPGLAFLIATVESQGEDGYLDYWQRLRDNGLLVAQDWTEAYTVQFSGSSGRGPRPLVLSYATSPSFEVVDGATHTGALLGTCFRQVEYAGVIAGAQNEIGAQKFIEFLLSEAVQADIPEQMYMYPVQRSVELPAEWVEFAPLAQRPYTMTPEAITEGRDTWIRDWTTTVIG</sequence>
<evidence type="ECO:0000313" key="4">
    <source>
        <dbReference type="EMBL" id="WZW99008.1"/>
    </source>
</evidence>
<evidence type="ECO:0000256" key="1">
    <source>
        <dbReference type="ARBA" id="ARBA00022729"/>
    </source>
</evidence>
<feature type="signal peptide" evidence="3">
    <location>
        <begin position="1"/>
        <end position="37"/>
    </location>
</feature>
<proteinExistence type="predicted"/>
<protein>
    <submittedName>
        <fullName evidence="4">Thiamine ABC transporter substrate-binding protein</fullName>
    </submittedName>
</protein>
<dbReference type="Pfam" id="PF13343">
    <property type="entry name" value="SBP_bac_6"/>
    <property type="match status" value="1"/>
</dbReference>
<evidence type="ECO:0000256" key="3">
    <source>
        <dbReference type="SAM" id="SignalP"/>
    </source>
</evidence>
<dbReference type="InterPro" id="IPR005948">
    <property type="entry name" value="ThiB-like"/>
</dbReference>
<dbReference type="Proteomes" id="UP001434337">
    <property type="component" value="Chromosome"/>
</dbReference>
<evidence type="ECO:0000313" key="5">
    <source>
        <dbReference type="Proteomes" id="UP001434337"/>
    </source>
</evidence>
<dbReference type="NCBIfam" id="TIGR01254">
    <property type="entry name" value="sfuA"/>
    <property type="match status" value="1"/>
</dbReference>
<gene>
    <name evidence="4" type="ORF">PCC79_02010</name>
</gene>
<dbReference type="SUPFAM" id="SSF53850">
    <property type="entry name" value="Periplasmic binding protein-like II"/>
    <property type="match status" value="1"/>
</dbReference>
<evidence type="ECO:0000256" key="2">
    <source>
        <dbReference type="SAM" id="MobiDB-lite"/>
    </source>
</evidence>
<feature type="chain" id="PRO_5047393165" evidence="3">
    <location>
        <begin position="38"/>
        <end position="378"/>
    </location>
</feature>
<dbReference type="PANTHER" id="PTHR30006">
    <property type="entry name" value="THIAMINE-BINDING PERIPLASMIC PROTEIN-RELATED"/>
    <property type="match status" value="1"/>
</dbReference>
<organism evidence="4 5">
    <name type="scientific">Propioniciclava soli</name>
    <dbReference type="NCBI Taxonomy" id="2775081"/>
    <lineage>
        <taxon>Bacteria</taxon>
        <taxon>Bacillati</taxon>
        <taxon>Actinomycetota</taxon>
        <taxon>Actinomycetes</taxon>
        <taxon>Propionibacteriales</taxon>
        <taxon>Propionibacteriaceae</taxon>
        <taxon>Propioniciclava</taxon>
    </lineage>
</organism>
<feature type="region of interest" description="Disordered" evidence="2">
    <location>
        <begin position="38"/>
        <end position="62"/>
    </location>
</feature>
<name>A0ABZ3C8A0_9ACTN</name>
<keyword evidence="5" id="KW-1185">Reference proteome</keyword>
<dbReference type="PROSITE" id="PS51257">
    <property type="entry name" value="PROKAR_LIPOPROTEIN"/>
    <property type="match status" value="1"/>
</dbReference>
<keyword evidence="1 3" id="KW-0732">Signal</keyword>
<dbReference type="RefSeq" id="WP_342372858.1">
    <property type="nucleotide sequence ID" value="NZ_CP115965.1"/>
</dbReference>
<accession>A0ABZ3C8A0</accession>
<reference evidence="4 5" key="1">
    <citation type="journal article" date="2023" name="Environ Microbiome">
        <title>A coral-associated actinobacterium mitigates coral bleaching under heat stress.</title>
        <authorList>
            <person name="Li J."/>
            <person name="Zou Y."/>
            <person name="Li Q."/>
            <person name="Zhang J."/>
            <person name="Bourne D.G."/>
            <person name="Lyu Y."/>
            <person name="Liu C."/>
            <person name="Zhang S."/>
        </authorList>
    </citation>
    <scope>NUCLEOTIDE SEQUENCE [LARGE SCALE GENOMIC DNA]</scope>
    <source>
        <strain evidence="4 5">SCSIO 13291</strain>
    </source>
</reference>
<dbReference type="Gene3D" id="3.40.190.10">
    <property type="entry name" value="Periplasmic binding protein-like II"/>
    <property type="match status" value="2"/>
</dbReference>
<dbReference type="EMBL" id="CP115965">
    <property type="protein sequence ID" value="WZW99008.1"/>
    <property type="molecule type" value="Genomic_DNA"/>
</dbReference>